<protein>
    <submittedName>
        <fullName evidence="1">Uncharacterized protein</fullName>
    </submittedName>
</protein>
<evidence type="ECO:0000313" key="1">
    <source>
        <dbReference type="EMBL" id="MDR7273604.1"/>
    </source>
</evidence>
<dbReference type="Proteomes" id="UP001183643">
    <property type="component" value="Unassembled WGS sequence"/>
</dbReference>
<dbReference type="InterPro" id="IPR045677">
    <property type="entry name" value="DUF6197"/>
</dbReference>
<dbReference type="RefSeq" id="WP_310362184.1">
    <property type="nucleotide sequence ID" value="NZ_JAVDYB010000001.1"/>
</dbReference>
<reference evidence="1" key="1">
    <citation type="submission" date="2023-07" db="EMBL/GenBank/DDBJ databases">
        <title>Sequencing the genomes of 1000 actinobacteria strains.</title>
        <authorList>
            <person name="Klenk H.-P."/>
        </authorList>
    </citation>
    <scope>NUCLEOTIDE SEQUENCE</scope>
    <source>
        <strain evidence="1">DSM 44707</strain>
    </source>
</reference>
<proteinExistence type="predicted"/>
<comment type="caution">
    <text evidence="1">The sequence shown here is derived from an EMBL/GenBank/DDBJ whole genome shotgun (WGS) entry which is preliminary data.</text>
</comment>
<accession>A0AAE3YH77</accession>
<name>A0AAE3YH77_9ACTN</name>
<sequence length="204" mass="22280">MQATPKQTHVPARWPVDQLRKLWGQSPADAANHYGELLLARGRAENERLAATATTVEDDGPCGDPIDAYLSWHQEREEKKLSAEVMRSAALYLVRHGWIQGAYYDATSGVFTPAACMVGAIAMVCYGGPCEQPTEMFDEPGFAAFETSLLYLDRYLMDRFELDSFTFNDTKGRTASEAIGALLVAAEHYAPQTTHPTGTTGGAA</sequence>
<gene>
    <name evidence="1" type="ORF">J2S41_000382</name>
</gene>
<dbReference type="EMBL" id="JAVDYB010000001">
    <property type="protein sequence ID" value="MDR7273604.1"/>
    <property type="molecule type" value="Genomic_DNA"/>
</dbReference>
<keyword evidence="2" id="KW-1185">Reference proteome</keyword>
<dbReference type="Pfam" id="PF19698">
    <property type="entry name" value="DUF6197"/>
    <property type="match status" value="1"/>
</dbReference>
<evidence type="ECO:0000313" key="2">
    <source>
        <dbReference type="Proteomes" id="UP001183643"/>
    </source>
</evidence>
<organism evidence="1 2">
    <name type="scientific">Catenuloplanes atrovinosus</name>
    <dbReference type="NCBI Taxonomy" id="137266"/>
    <lineage>
        <taxon>Bacteria</taxon>
        <taxon>Bacillati</taxon>
        <taxon>Actinomycetota</taxon>
        <taxon>Actinomycetes</taxon>
        <taxon>Micromonosporales</taxon>
        <taxon>Micromonosporaceae</taxon>
        <taxon>Catenuloplanes</taxon>
    </lineage>
</organism>
<dbReference type="AlphaFoldDB" id="A0AAE3YH77"/>